<dbReference type="InterPro" id="IPR006447">
    <property type="entry name" value="Myb_dom_plants"/>
</dbReference>
<protein>
    <recommendedName>
        <fullName evidence="5">HTH myb-type domain-containing protein</fullName>
    </recommendedName>
</protein>
<feature type="region of interest" description="Disordered" evidence="4">
    <location>
        <begin position="244"/>
        <end position="293"/>
    </location>
</feature>
<dbReference type="Gramene" id="Pp3c1_41530V3.2">
    <property type="protein sequence ID" value="Pp3c1_41530V3.2"/>
    <property type="gene ID" value="Pp3c1_41530"/>
</dbReference>
<feature type="region of interest" description="Disordered" evidence="4">
    <location>
        <begin position="130"/>
        <end position="152"/>
    </location>
</feature>
<dbReference type="AlphaFoldDB" id="A0A2K1LBV1"/>
<dbReference type="Gramene" id="Pp3c1_41530V3.1">
    <property type="protein sequence ID" value="Pp3c1_41530V3.1"/>
    <property type="gene ID" value="Pp3c1_41530"/>
</dbReference>
<keyword evidence="2" id="KW-0804">Transcription</keyword>
<dbReference type="InterPro" id="IPR001005">
    <property type="entry name" value="SANT/Myb"/>
</dbReference>
<evidence type="ECO:0000256" key="2">
    <source>
        <dbReference type="ARBA" id="ARBA00023163"/>
    </source>
</evidence>
<dbReference type="InterPro" id="IPR009057">
    <property type="entry name" value="Homeodomain-like_sf"/>
</dbReference>
<dbReference type="EnsemblPlants" id="Pp3c1_41530V3.3">
    <property type="protein sequence ID" value="Pp3c1_41530V3.3"/>
    <property type="gene ID" value="Pp3c1_41530"/>
</dbReference>
<dbReference type="Proteomes" id="UP000006727">
    <property type="component" value="Chromosome 1"/>
</dbReference>
<keyword evidence="8" id="KW-1185">Reference proteome</keyword>
<keyword evidence="1" id="KW-0805">Transcription regulation</keyword>
<feature type="region of interest" description="Disordered" evidence="4">
    <location>
        <begin position="305"/>
        <end position="331"/>
    </location>
</feature>
<evidence type="ECO:0000313" key="6">
    <source>
        <dbReference type="EMBL" id="PNR63491.1"/>
    </source>
</evidence>
<dbReference type="Gramene" id="Pp3c1_41530V3.4">
    <property type="protein sequence ID" value="Pp3c1_41530V3.4"/>
    <property type="gene ID" value="Pp3c1_41530"/>
</dbReference>
<name>A0A2K1LBV1_PHYPA</name>
<dbReference type="OrthoDB" id="551907at2759"/>
<gene>
    <name evidence="7" type="primary">LOC112279982</name>
    <name evidence="6" type="ORF">PHYPA_001917</name>
</gene>
<dbReference type="Gramene" id="Pp3c1_41530V3.6">
    <property type="protein sequence ID" value="Pp3c1_41530V3.6"/>
    <property type="gene ID" value="Pp3c1_41530"/>
</dbReference>
<dbReference type="GO" id="GO:0003700">
    <property type="term" value="F:DNA-binding transcription factor activity"/>
    <property type="evidence" value="ECO:0007669"/>
    <property type="project" value="InterPro"/>
</dbReference>
<feature type="domain" description="HTH myb-type" evidence="5">
    <location>
        <begin position="54"/>
        <end position="114"/>
    </location>
</feature>
<reference evidence="7" key="3">
    <citation type="submission" date="2020-12" db="UniProtKB">
        <authorList>
            <consortium name="EnsemblPlants"/>
        </authorList>
    </citation>
    <scope>IDENTIFICATION</scope>
</reference>
<feature type="region of interest" description="Disordered" evidence="4">
    <location>
        <begin position="1"/>
        <end position="26"/>
    </location>
</feature>
<dbReference type="NCBIfam" id="TIGR01557">
    <property type="entry name" value="myb_SHAQKYF"/>
    <property type="match status" value="1"/>
</dbReference>
<evidence type="ECO:0000256" key="1">
    <source>
        <dbReference type="ARBA" id="ARBA00023015"/>
    </source>
</evidence>
<feature type="compositionally biased region" description="Polar residues" evidence="4">
    <location>
        <begin position="316"/>
        <end position="331"/>
    </location>
</feature>
<dbReference type="FunFam" id="1.10.10.60:FF:000007">
    <property type="entry name" value="Two-component response regulator"/>
    <property type="match status" value="1"/>
</dbReference>
<dbReference type="EnsemblPlants" id="Pp3c1_41530V3.5">
    <property type="protein sequence ID" value="Pp3c1_41530V3.5"/>
    <property type="gene ID" value="Pp3c1_41530"/>
</dbReference>
<reference evidence="6 8" key="2">
    <citation type="journal article" date="2018" name="Plant J.">
        <title>The Physcomitrella patens chromosome-scale assembly reveals moss genome structure and evolution.</title>
        <authorList>
            <person name="Lang D."/>
            <person name="Ullrich K.K."/>
            <person name="Murat F."/>
            <person name="Fuchs J."/>
            <person name="Jenkins J."/>
            <person name="Haas F.B."/>
            <person name="Piednoel M."/>
            <person name="Gundlach H."/>
            <person name="Van Bel M."/>
            <person name="Meyberg R."/>
            <person name="Vives C."/>
            <person name="Morata J."/>
            <person name="Symeonidi A."/>
            <person name="Hiss M."/>
            <person name="Muchero W."/>
            <person name="Kamisugi Y."/>
            <person name="Saleh O."/>
            <person name="Blanc G."/>
            <person name="Decker E.L."/>
            <person name="van Gessel N."/>
            <person name="Grimwood J."/>
            <person name="Hayes R.D."/>
            <person name="Graham S.W."/>
            <person name="Gunter L.E."/>
            <person name="McDaniel S.F."/>
            <person name="Hoernstein S.N.W."/>
            <person name="Larsson A."/>
            <person name="Li F.W."/>
            <person name="Perroud P.F."/>
            <person name="Phillips J."/>
            <person name="Ranjan P."/>
            <person name="Rokshar D.S."/>
            <person name="Rothfels C.J."/>
            <person name="Schneider L."/>
            <person name="Shu S."/>
            <person name="Stevenson D.W."/>
            <person name="Thummler F."/>
            <person name="Tillich M."/>
            <person name="Villarreal Aguilar J.C."/>
            <person name="Widiez T."/>
            <person name="Wong G.K."/>
            <person name="Wymore A."/>
            <person name="Zhang Y."/>
            <person name="Zimmer A.D."/>
            <person name="Quatrano R.S."/>
            <person name="Mayer K.F.X."/>
            <person name="Goodstein D."/>
            <person name="Casacuberta J.M."/>
            <person name="Vandepoele K."/>
            <person name="Reski R."/>
            <person name="Cuming A.C."/>
            <person name="Tuskan G.A."/>
            <person name="Maumus F."/>
            <person name="Salse J."/>
            <person name="Schmutz J."/>
            <person name="Rensing S.A."/>
        </authorList>
    </citation>
    <scope>NUCLEOTIDE SEQUENCE [LARGE SCALE GENOMIC DNA]</scope>
    <source>
        <strain evidence="7 8">cv. Gransden 2004</strain>
    </source>
</reference>
<dbReference type="PaxDb" id="3218-PP1S111_87V6.1"/>
<dbReference type="RefSeq" id="XP_024370607.1">
    <property type="nucleotide sequence ID" value="XM_024514839.2"/>
</dbReference>
<accession>A0A2K1LBV1</accession>
<dbReference type="PANTHER" id="PTHR31314:SF164">
    <property type="entry name" value="HTH MYB-TYPE DOMAIN-CONTAINING PROTEIN"/>
    <property type="match status" value="1"/>
</dbReference>
<dbReference type="KEGG" id="ppp:112279982"/>
<dbReference type="SUPFAM" id="SSF46689">
    <property type="entry name" value="Homeodomain-like"/>
    <property type="match status" value="1"/>
</dbReference>
<dbReference type="Gramene" id="Pp3c1_41530V3.5">
    <property type="protein sequence ID" value="Pp3c1_41530V3.5"/>
    <property type="gene ID" value="Pp3c1_41530"/>
</dbReference>
<dbReference type="EnsemblPlants" id="Pp3c1_41530V3.4">
    <property type="protein sequence ID" value="Pp3c1_41530V3.4"/>
    <property type="gene ID" value="Pp3c1_41530"/>
</dbReference>
<dbReference type="Gene3D" id="1.10.10.60">
    <property type="entry name" value="Homeodomain-like"/>
    <property type="match status" value="1"/>
</dbReference>
<sequence length="331" mass="36936">MVLGPDSSHGRNEIGRRVSSRTRHPYSAQTLRISADNSLDEFKRDRANVRPYVRTSTQKLKWTPELHQCFMQAIDRLGGQDKATPKRIVQHMNKSGITIAHVKSHLQMYRSGKINADGISKSAYKIFQDGRWQSNNPGQEGPSEIGRDAEQTTSRVEDVSGNLEFEPAAMALIQLRDGQSSDPGAFGLDELRGYPDGQSLHQYGPNTLIGQTRQNLETREFVPVVGPNDEHLNISVNSPQELRYEHEHEHDPSQTSTYRPDSWPSPLSLETFPSETTTDNSLNATCSPSGRNRKAEEAIVLELTMATRPHRPRPQFSGSPAEATSLNISLV</sequence>
<organism evidence="6">
    <name type="scientific">Physcomitrium patens</name>
    <name type="common">Spreading-leaved earth moss</name>
    <name type="synonym">Physcomitrella patens</name>
    <dbReference type="NCBI Taxonomy" id="3218"/>
    <lineage>
        <taxon>Eukaryota</taxon>
        <taxon>Viridiplantae</taxon>
        <taxon>Streptophyta</taxon>
        <taxon>Embryophyta</taxon>
        <taxon>Bryophyta</taxon>
        <taxon>Bryophytina</taxon>
        <taxon>Bryopsida</taxon>
        <taxon>Funariidae</taxon>
        <taxon>Funariales</taxon>
        <taxon>Funariaceae</taxon>
        <taxon>Physcomitrium</taxon>
    </lineage>
</organism>
<proteinExistence type="predicted"/>
<evidence type="ECO:0000313" key="7">
    <source>
        <dbReference type="EnsemblPlants" id="Pp3c1_41530V3.1"/>
    </source>
</evidence>
<evidence type="ECO:0000256" key="3">
    <source>
        <dbReference type="ARBA" id="ARBA00023242"/>
    </source>
</evidence>
<keyword evidence="3" id="KW-0539">Nucleus</keyword>
<dbReference type="EMBL" id="ABEU02000001">
    <property type="protein sequence ID" value="PNR63491.1"/>
    <property type="molecule type" value="Genomic_DNA"/>
</dbReference>
<feature type="compositionally biased region" description="Polar residues" evidence="4">
    <location>
        <begin position="271"/>
        <end position="290"/>
    </location>
</feature>
<dbReference type="GeneID" id="112279982"/>
<dbReference type="PROSITE" id="PS51294">
    <property type="entry name" value="HTH_MYB"/>
    <property type="match status" value="1"/>
</dbReference>
<dbReference type="InterPro" id="IPR046955">
    <property type="entry name" value="PHR1-like"/>
</dbReference>
<evidence type="ECO:0000259" key="5">
    <source>
        <dbReference type="PROSITE" id="PS51294"/>
    </source>
</evidence>
<evidence type="ECO:0000313" key="8">
    <source>
        <dbReference type="Proteomes" id="UP000006727"/>
    </source>
</evidence>
<dbReference type="EnsemblPlants" id="Pp3c1_41530V3.6">
    <property type="protein sequence ID" value="Pp3c1_41530V3.6"/>
    <property type="gene ID" value="Pp3c1_41530"/>
</dbReference>
<dbReference type="Pfam" id="PF00249">
    <property type="entry name" value="Myb_DNA-binding"/>
    <property type="match status" value="1"/>
</dbReference>
<dbReference type="PANTHER" id="PTHR31314">
    <property type="entry name" value="MYB FAMILY TRANSCRIPTION FACTOR PHL7-LIKE"/>
    <property type="match status" value="1"/>
</dbReference>
<dbReference type="GO" id="GO:0003677">
    <property type="term" value="F:DNA binding"/>
    <property type="evidence" value="ECO:0007669"/>
    <property type="project" value="InterPro"/>
</dbReference>
<dbReference type="EnsemblPlants" id="Pp3c1_41530V3.2">
    <property type="protein sequence ID" value="Pp3c1_41530V3.2"/>
    <property type="gene ID" value="Pp3c1_41530"/>
</dbReference>
<evidence type="ECO:0000256" key="4">
    <source>
        <dbReference type="SAM" id="MobiDB-lite"/>
    </source>
</evidence>
<dbReference type="InterPro" id="IPR017930">
    <property type="entry name" value="Myb_dom"/>
</dbReference>
<dbReference type="EnsemblPlants" id="Pp3c1_41530V3.1">
    <property type="protein sequence ID" value="Pp3c1_41530V3.1"/>
    <property type="gene ID" value="Pp3c1_41530"/>
</dbReference>
<dbReference type="Gramene" id="Pp3c1_41530V3.3">
    <property type="protein sequence ID" value="Pp3c1_41530V3.3"/>
    <property type="gene ID" value="Pp3c1_41530"/>
</dbReference>
<reference evidence="6 8" key="1">
    <citation type="journal article" date="2008" name="Science">
        <title>The Physcomitrella genome reveals evolutionary insights into the conquest of land by plants.</title>
        <authorList>
            <person name="Rensing S."/>
            <person name="Lang D."/>
            <person name="Zimmer A."/>
            <person name="Terry A."/>
            <person name="Salamov A."/>
            <person name="Shapiro H."/>
            <person name="Nishiyama T."/>
            <person name="Perroud P.-F."/>
            <person name="Lindquist E."/>
            <person name="Kamisugi Y."/>
            <person name="Tanahashi T."/>
            <person name="Sakakibara K."/>
            <person name="Fujita T."/>
            <person name="Oishi K."/>
            <person name="Shin-I T."/>
            <person name="Kuroki Y."/>
            <person name="Toyoda A."/>
            <person name="Suzuki Y."/>
            <person name="Hashimoto A."/>
            <person name="Yamaguchi K."/>
            <person name="Sugano A."/>
            <person name="Kohara Y."/>
            <person name="Fujiyama A."/>
            <person name="Anterola A."/>
            <person name="Aoki S."/>
            <person name="Ashton N."/>
            <person name="Barbazuk W.B."/>
            <person name="Barker E."/>
            <person name="Bennetzen J."/>
            <person name="Bezanilla M."/>
            <person name="Blankenship R."/>
            <person name="Cho S.H."/>
            <person name="Dutcher S."/>
            <person name="Estelle M."/>
            <person name="Fawcett J.A."/>
            <person name="Gundlach H."/>
            <person name="Hanada K."/>
            <person name="Heyl A."/>
            <person name="Hicks K.A."/>
            <person name="Hugh J."/>
            <person name="Lohr M."/>
            <person name="Mayer K."/>
            <person name="Melkozernov A."/>
            <person name="Murata T."/>
            <person name="Nelson D."/>
            <person name="Pils B."/>
            <person name="Prigge M."/>
            <person name="Reiss B."/>
            <person name="Renner T."/>
            <person name="Rombauts S."/>
            <person name="Rushton P."/>
            <person name="Sanderfoot A."/>
            <person name="Schween G."/>
            <person name="Shiu S.-H."/>
            <person name="Stueber K."/>
            <person name="Theodoulou F.L."/>
            <person name="Tu H."/>
            <person name="Van de Peer Y."/>
            <person name="Verrier P.J."/>
            <person name="Waters E."/>
            <person name="Wood A."/>
            <person name="Yang L."/>
            <person name="Cove D."/>
            <person name="Cuming A."/>
            <person name="Hasebe M."/>
            <person name="Lucas S."/>
            <person name="Mishler D.B."/>
            <person name="Reski R."/>
            <person name="Grigoriev I."/>
            <person name="Quatrano R.S."/>
            <person name="Boore J.L."/>
        </authorList>
    </citation>
    <scope>NUCLEOTIDE SEQUENCE [LARGE SCALE GENOMIC DNA]</scope>
    <source>
        <strain evidence="7 8">cv. Gransden 2004</strain>
    </source>
</reference>